<feature type="transmembrane region" description="Helical" evidence="11">
    <location>
        <begin position="398"/>
        <end position="431"/>
    </location>
</feature>
<dbReference type="SMART" id="SM00165">
    <property type="entry name" value="UBA"/>
    <property type="match status" value="1"/>
</dbReference>
<dbReference type="Gene3D" id="1.20.1540.10">
    <property type="entry name" value="Rhomboid-like"/>
    <property type="match status" value="1"/>
</dbReference>
<feature type="transmembrane region" description="Helical" evidence="11">
    <location>
        <begin position="324"/>
        <end position="347"/>
    </location>
</feature>
<evidence type="ECO:0000256" key="1">
    <source>
        <dbReference type="ARBA" id="ARBA00004141"/>
    </source>
</evidence>
<comment type="similarity">
    <text evidence="3">Belongs to the peptidase S54 family.</text>
</comment>
<dbReference type="InterPro" id="IPR041370">
    <property type="entry name" value="Mlase_EEF1AKMT1/ZCCHC4"/>
</dbReference>
<name>A0A4Y7L2W8_PAPSO</name>
<keyword evidence="5" id="KW-0489">Methyltransferase</keyword>
<keyword evidence="9 11" id="KW-0472">Membrane</keyword>
<feature type="compositionally biased region" description="Basic and acidic residues" evidence="10">
    <location>
        <begin position="55"/>
        <end position="67"/>
    </location>
</feature>
<dbReference type="Pfam" id="PF00627">
    <property type="entry name" value="UBA"/>
    <property type="match status" value="1"/>
</dbReference>
<feature type="transmembrane region" description="Helical" evidence="11">
    <location>
        <begin position="359"/>
        <end position="378"/>
    </location>
</feature>
<keyword evidence="14" id="KW-1185">Reference proteome</keyword>
<dbReference type="InterPro" id="IPR015940">
    <property type="entry name" value="UBA"/>
</dbReference>
<dbReference type="PANTHER" id="PTHR13200">
    <property type="entry name" value="EEF1A LYSINE METHYLTRANSFERASE 1"/>
    <property type="match status" value="1"/>
</dbReference>
<proteinExistence type="inferred from homology"/>
<evidence type="ECO:0000259" key="12">
    <source>
        <dbReference type="PROSITE" id="PS50030"/>
    </source>
</evidence>
<feature type="compositionally biased region" description="Polar residues" evidence="10">
    <location>
        <begin position="499"/>
        <end position="511"/>
    </location>
</feature>
<evidence type="ECO:0000256" key="9">
    <source>
        <dbReference type="ARBA" id="ARBA00023136"/>
    </source>
</evidence>
<gene>
    <name evidence="13" type="ORF">C5167_003296</name>
</gene>
<evidence type="ECO:0000313" key="13">
    <source>
        <dbReference type="EMBL" id="RZC78970.1"/>
    </source>
</evidence>
<dbReference type="GO" id="GO:0016020">
    <property type="term" value="C:membrane"/>
    <property type="evidence" value="ECO:0007669"/>
    <property type="project" value="UniProtKB-SubCell"/>
</dbReference>
<dbReference type="OMA" id="FAMANIP"/>
<dbReference type="STRING" id="3469.A0A4Y7L2W8"/>
<feature type="region of interest" description="Disordered" evidence="10">
    <location>
        <begin position="499"/>
        <end position="520"/>
    </location>
</feature>
<evidence type="ECO:0000256" key="2">
    <source>
        <dbReference type="ARBA" id="ARBA00004496"/>
    </source>
</evidence>
<dbReference type="InterPro" id="IPR035952">
    <property type="entry name" value="Rhomboid-like_sf"/>
</dbReference>
<dbReference type="SUPFAM" id="SSF144091">
    <property type="entry name" value="Rhomboid-like"/>
    <property type="match status" value="1"/>
</dbReference>
<dbReference type="InterPro" id="IPR009060">
    <property type="entry name" value="UBA-like_sf"/>
</dbReference>
<evidence type="ECO:0000256" key="8">
    <source>
        <dbReference type="ARBA" id="ARBA00022989"/>
    </source>
</evidence>
<evidence type="ECO:0000256" key="4">
    <source>
        <dbReference type="ARBA" id="ARBA00022490"/>
    </source>
</evidence>
<evidence type="ECO:0000256" key="7">
    <source>
        <dbReference type="ARBA" id="ARBA00022692"/>
    </source>
</evidence>
<dbReference type="Pfam" id="PF10237">
    <property type="entry name" value="N6-adenineMlase"/>
    <property type="match status" value="1"/>
</dbReference>
<dbReference type="GO" id="GO:0032259">
    <property type="term" value="P:methylation"/>
    <property type="evidence" value="ECO:0007669"/>
    <property type="project" value="UniProtKB-KW"/>
</dbReference>
<keyword evidence="8 11" id="KW-1133">Transmembrane helix</keyword>
<evidence type="ECO:0000256" key="3">
    <source>
        <dbReference type="ARBA" id="ARBA00009045"/>
    </source>
</evidence>
<evidence type="ECO:0000256" key="6">
    <source>
        <dbReference type="ARBA" id="ARBA00022679"/>
    </source>
</evidence>
<feature type="transmembrane region" description="Helical" evidence="11">
    <location>
        <begin position="286"/>
        <end position="304"/>
    </location>
</feature>
<feature type="region of interest" description="Disordered" evidence="10">
    <location>
        <begin position="544"/>
        <end position="579"/>
    </location>
</feature>
<dbReference type="InterPro" id="IPR022764">
    <property type="entry name" value="Peptidase_S54_rhomboid_dom"/>
</dbReference>
<accession>A0A4Y7L2W8</accession>
<dbReference type="InterPro" id="IPR019369">
    <property type="entry name" value="Efm5/EEF1AKMT1"/>
</dbReference>
<dbReference type="Proteomes" id="UP000316621">
    <property type="component" value="Chromosome 9"/>
</dbReference>
<dbReference type="FunFam" id="1.20.1540.10:FF:000008">
    <property type="entry name" value="RHOMBOID-like protein 13"/>
    <property type="match status" value="1"/>
</dbReference>
<feature type="transmembrane region" description="Helical" evidence="11">
    <location>
        <begin position="244"/>
        <end position="265"/>
    </location>
</feature>
<dbReference type="GO" id="GO:0005737">
    <property type="term" value="C:cytoplasm"/>
    <property type="evidence" value="ECO:0007669"/>
    <property type="project" value="UniProtKB-SubCell"/>
</dbReference>
<organism evidence="13 14">
    <name type="scientific">Papaver somniferum</name>
    <name type="common">Opium poppy</name>
    <dbReference type="NCBI Taxonomy" id="3469"/>
    <lineage>
        <taxon>Eukaryota</taxon>
        <taxon>Viridiplantae</taxon>
        <taxon>Streptophyta</taxon>
        <taxon>Embryophyta</taxon>
        <taxon>Tracheophyta</taxon>
        <taxon>Spermatophyta</taxon>
        <taxon>Magnoliopsida</taxon>
        <taxon>Ranunculales</taxon>
        <taxon>Papaveraceae</taxon>
        <taxon>Papaveroideae</taxon>
        <taxon>Papaver</taxon>
    </lineage>
</organism>
<dbReference type="Gramene" id="RZC78970">
    <property type="protein sequence ID" value="RZC78970"/>
    <property type="gene ID" value="C5167_003296"/>
</dbReference>
<dbReference type="PANTHER" id="PTHR13200:SF0">
    <property type="entry name" value="EEF1A LYSINE METHYLTRANSFERASE 1"/>
    <property type="match status" value="1"/>
</dbReference>
<keyword evidence="4" id="KW-0963">Cytoplasm</keyword>
<dbReference type="Gene3D" id="1.10.8.10">
    <property type="entry name" value="DNA helicase RuvA subunit, C-terminal domain"/>
    <property type="match status" value="1"/>
</dbReference>
<feature type="compositionally biased region" description="Polar residues" evidence="10">
    <location>
        <begin position="544"/>
        <end position="566"/>
    </location>
</feature>
<feature type="compositionally biased region" description="Basic and acidic residues" evidence="10">
    <location>
        <begin position="1"/>
        <end position="14"/>
    </location>
</feature>
<reference evidence="13 14" key="1">
    <citation type="journal article" date="2018" name="Science">
        <title>The opium poppy genome and morphinan production.</title>
        <authorList>
            <person name="Guo L."/>
            <person name="Winzer T."/>
            <person name="Yang X."/>
            <person name="Li Y."/>
            <person name="Ning Z."/>
            <person name="He Z."/>
            <person name="Teodor R."/>
            <person name="Lu Y."/>
            <person name="Bowser T.A."/>
            <person name="Graham I.A."/>
            <person name="Ye K."/>
        </authorList>
    </citation>
    <scope>NUCLEOTIDE SEQUENCE [LARGE SCALE GENOMIC DNA]</scope>
    <source>
        <strain evidence="14">cv. HN1</strain>
        <tissue evidence="13">Leaves</tissue>
    </source>
</reference>
<dbReference type="PROSITE" id="PS50030">
    <property type="entry name" value="UBA"/>
    <property type="match status" value="1"/>
</dbReference>
<comment type="subcellular location">
    <subcellularLocation>
        <location evidence="2">Cytoplasm</location>
    </subcellularLocation>
    <subcellularLocation>
        <location evidence="1">Membrane</location>
        <topology evidence="1">Multi-pass membrane protein</topology>
    </subcellularLocation>
</comment>
<feature type="compositionally biased region" description="Acidic residues" evidence="10">
    <location>
        <begin position="16"/>
        <end position="33"/>
    </location>
</feature>
<evidence type="ECO:0000256" key="5">
    <source>
        <dbReference type="ARBA" id="ARBA00022603"/>
    </source>
</evidence>
<protein>
    <recommendedName>
        <fullName evidence="12">UBA domain-containing protein</fullName>
    </recommendedName>
</protein>
<dbReference type="AlphaFoldDB" id="A0A4Y7L2W8"/>
<evidence type="ECO:0000256" key="10">
    <source>
        <dbReference type="SAM" id="MobiDB-lite"/>
    </source>
</evidence>
<evidence type="ECO:0000256" key="11">
    <source>
        <dbReference type="SAM" id="Phobius"/>
    </source>
</evidence>
<evidence type="ECO:0000313" key="14">
    <source>
        <dbReference type="Proteomes" id="UP000316621"/>
    </source>
</evidence>
<feature type="region of interest" description="Disordered" evidence="10">
    <location>
        <begin position="1"/>
        <end position="67"/>
    </location>
</feature>
<keyword evidence="7 11" id="KW-0812">Transmembrane</keyword>
<dbReference type="SUPFAM" id="SSF46934">
    <property type="entry name" value="UBA-like"/>
    <property type="match status" value="1"/>
</dbReference>
<keyword evidence="6" id="KW-0808">Transferase</keyword>
<dbReference type="GO" id="GO:0004252">
    <property type="term" value="F:serine-type endopeptidase activity"/>
    <property type="evidence" value="ECO:0007669"/>
    <property type="project" value="InterPro"/>
</dbReference>
<dbReference type="EMBL" id="CM010723">
    <property type="protein sequence ID" value="RZC78970.1"/>
    <property type="molecule type" value="Genomic_DNA"/>
</dbReference>
<dbReference type="Pfam" id="PF01694">
    <property type="entry name" value="Rhomboid"/>
    <property type="match status" value="1"/>
</dbReference>
<feature type="domain" description="UBA" evidence="12">
    <location>
        <begin position="584"/>
        <end position="623"/>
    </location>
</feature>
<dbReference type="GO" id="GO:0016279">
    <property type="term" value="F:protein-lysine N-methyltransferase activity"/>
    <property type="evidence" value="ECO:0007669"/>
    <property type="project" value="InterPro"/>
</dbReference>
<sequence>MEAEAKSEREKANVIEEPEEVKEQQQDDDDDDQPMLSSQALEALKEFLSEQNNQSHEENGRGEDSEKVDLVVEDWRLSQFWYDKETAETVAEEVRKLSVSTSSSVVCIACPTLYAYLKSKECLEKVTQTVEFLKKPGDSYLLLLIGEVQEERAAELMNLYPCGFRPRHSSKLGNEFRLFTNYDPGERKYRVMRIEDLSVEVQMELQWLKYRLDISFCLVLYVLANDLVGTAGLQTRVSQWWEGIPFLTSAIVILCGIIYLGCLLTGYDSFAEICFLPSAVVSHFQVYRIFTATIFHGSLLHVLFNMLTLVPLSTELERIMGSVRLLYVIILLATTNAVFHLCIALVVPRNPYADLMNECAIGFSGVLFSMIVIETSLSGVSTRSVFGLFNLPAKWYPWLLLVVFQLLMTNVSLLGHLCGILSGFAYAYGLFNYLLPGPSFYSSIESASFLSSCVRRPKFIMCAGGNLSGYIPTHTSPTSSGLIPGNLWRNISSWMPQRESASSQNLQSTQDGRFPGTGRTLGAVINQSSGAVNTDSSLQARLLDNSSPDRLSETTETGTGQLSNTRHLPMDNATAVGQPLNSGAFDEELKKLVAMGFEKTQAEVALTAAEGNPSVAVEILMTQQVLNA</sequence>
<feature type="transmembrane region" description="Helical" evidence="11">
    <location>
        <begin position="212"/>
        <end position="232"/>
    </location>
</feature>